<keyword evidence="3" id="KW-1185">Reference proteome</keyword>
<dbReference type="RefSeq" id="WP_137259840.1">
    <property type="nucleotide sequence ID" value="NZ_SZQL01000001.1"/>
</dbReference>
<dbReference type="AlphaFoldDB" id="A0A4U3L939"/>
<dbReference type="InterPro" id="IPR041673">
    <property type="entry name" value="TetR_C_23"/>
</dbReference>
<dbReference type="Pfam" id="PF17931">
    <property type="entry name" value="TetR_C_23"/>
    <property type="match status" value="1"/>
</dbReference>
<evidence type="ECO:0000313" key="3">
    <source>
        <dbReference type="Proteomes" id="UP000305848"/>
    </source>
</evidence>
<comment type="caution">
    <text evidence="2">The sequence shown here is derived from an EMBL/GenBank/DDBJ whole genome shotgun (WGS) entry which is preliminary data.</text>
</comment>
<feature type="domain" description="Tetracyclin repressor-like C-terminal" evidence="1">
    <location>
        <begin position="79"/>
        <end position="204"/>
    </location>
</feature>
<sequence length="217" mass="25418">MATAAQIQDAYIDYVLTHNEEPKSVYVFAKNIGITEQEFYNFYSSFIAVEKAIWVDLTIEAIDKIQQQEVWATYTSREKILAFFYAYIELLKSKRSFVVYSLKKSRTHVSTPEVLHGTRTVFEAFAENIIKSGLDSGELADRRFLSKRYKDALWIQFGIILNFWINDSSTNFEKTDEAIERGVNVTFNLFQRSPLDDIIDYGKFVARNSRFKERMRF</sequence>
<name>A0A4U3L939_9BACT</name>
<dbReference type="OrthoDB" id="977687at2"/>
<dbReference type="EMBL" id="SZQL01000001">
    <property type="protein sequence ID" value="TKK71600.1"/>
    <property type="molecule type" value="Genomic_DNA"/>
</dbReference>
<organism evidence="2 3">
    <name type="scientific">Ilyomonas limi</name>
    <dbReference type="NCBI Taxonomy" id="2575867"/>
    <lineage>
        <taxon>Bacteria</taxon>
        <taxon>Pseudomonadati</taxon>
        <taxon>Bacteroidota</taxon>
        <taxon>Chitinophagia</taxon>
        <taxon>Chitinophagales</taxon>
        <taxon>Chitinophagaceae</taxon>
        <taxon>Ilyomonas</taxon>
    </lineage>
</organism>
<dbReference type="Proteomes" id="UP000305848">
    <property type="component" value="Unassembled WGS sequence"/>
</dbReference>
<dbReference type="Gene3D" id="1.10.357.10">
    <property type="entry name" value="Tetracycline Repressor, domain 2"/>
    <property type="match status" value="1"/>
</dbReference>
<evidence type="ECO:0000313" key="2">
    <source>
        <dbReference type="EMBL" id="TKK71600.1"/>
    </source>
</evidence>
<accession>A0A4U3L939</accession>
<evidence type="ECO:0000259" key="1">
    <source>
        <dbReference type="Pfam" id="PF17931"/>
    </source>
</evidence>
<reference evidence="2 3" key="1">
    <citation type="submission" date="2019-05" db="EMBL/GenBank/DDBJ databases">
        <title>Panacibacter sp. strain 17mud1-8 Genome sequencing and assembly.</title>
        <authorList>
            <person name="Chhetri G."/>
        </authorList>
    </citation>
    <scope>NUCLEOTIDE SEQUENCE [LARGE SCALE GENOMIC DNA]</scope>
    <source>
        <strain evidence="2 3">17mud1-8</strain>
    </source>
</reference>
<dbReference type="SUPFAM" id="SSF48498">
    <property type="entry name" value="Tetracyclin repressor-like, C-terminal domain"/>
    <property type="match status" value="1"/>
</dbReference>
<proteinExistence type="predicted"/>
<gene>
    <name evidence="2" type="ORF">FC093_00830</name>
</gene>
<protein>
    <submittedName>
        <fullName evidence="2">TetR/AcrR family transcriptional regulator</fullName>
    </submittedName>
</protein>
<dbReference type="InterPro" id="IPR036271">
    <property type="entry name" value="Tet_transcr_reg_TetR-rel_C_sf"/>
</dbReference>